<evidence type="ECO:0000256" key="2">
    <source>
        <dbReference type="SAM" id="Phobius"/>
    </source>
</evidence>
<dbReference type="Pfam" id="PF16944">
    <property type="entry name" value="KCH"/>
    <property type="match status" value="1"/>
</dbReference>
<gene>
    <name evidence="3" type="ORF">S7711_04902</name>
</gene>
<dbReference type="PANTHER" id="PTHR36424">
    <property type="entry name" value="PHEROMONE-REGULATED MEMBRANE PROTEIN 6"/>
    <property type="match status" value="1"/>
</dbReference>
<name>A0A084AUZ0_STACB</name>
<dbReference type="EMBL" id="KL648535">
    <property type="protein sequence ID" value="KEY69119.1"/>
    <property type="molecule type" value="Genomic_DNA"/>
</dbReference>
<dbReference type="PANTHER" id="PTHR36424:SF1">
    <property type="entry name" value="LOW AFFINITY K(+) TRANSPORTER 1-RELATED"/>
    <property type="match status" value="1"/>
</dbReference>
<keyword evidence="2" id="KW-0472">Membrane</keyword>
<dbReference type="GO" id="GO:0015079">
    <property type="term" value="F:potassium ion transmembrane transporter activity"/>
    <property type="evidence" value="ECO:0007669"/>
    <property type="project" value="InterPro"/>
</dbReference>
<feature type="transmembrane region" description="Helical" evidence="2">
    <location>
        <begin position="227"/>
        <end position="255"/>
    </location>
</feature>
<keyword evidence="4" id="KW-1185">Reference proteome</keyword>
<dbReference type="HOGENOM" id="CLU_007968_1_1_1"/>
<feature type="transmembrane region" description="Helical" evidence="2">
    <location>
        <begin position="80"/>
        <end position="98"/>
    </location>
</feature>
<keyword evidence="2" id="KW-0812">Transmembrane</keyword>
<feature type="transmembrane region" description="Helical" evidence="2">
    <location>
        <begin position="37"/>
        <end position="60"/>
    </location>
</feature>
<dbReference type="Proteomes" id="UP000028045">
    <property type="component" value="Unassembled WGS sequence"/>
</dbReference>
<dbReference type="GO" id="GO:0005886">
    <property type="term" value="C:plasma membrane"/>
    <property type="evidence" value="ECO:0007669"/>
    <property type="project" value="InterPro"/>
</dbReference>
<proteinExistence type="predicted"/>
<keyword evidence="2" id="KW-1133">Transmembrane helix</keyword>
<feature type="compositionally biased region" description="Low complexity" evidence="1">
    <location>
        <begin position="471"/>
        <end position="481"/>
    </location>
</feature>
<feature type="compositionally biased region" description="Polar residues" evidence="1">
    <location>
        <begin position="339"/>
        <end position="348"/>
    </location>
</feature>
<reference evidence="3 4" key="1">
    <citation type="journal article" date="2014" name="BMC Genomics">
        <title>Comparative genome sequencing reveals chemotype-specific gene clusters in the toxigenic black mold Stachybotrys.</title>
        <authorList>
            <person name="Semeiks J."/>
            <person name="Borek D."/>
            <person name="Otwinowski Z."/>
            <person name="Grishin N.V."/>
        </authorList>
    </citation>
    <scope>NUCLEOTIDE SEQUENCE [LARGE SCALE GENOMIC DNA]</scope>
    <source>
        <strain evidence="4">CBS 109288 / IBT 7711</strain>
    </source>
</reference>
<dbReference type="InterPro" id="IPR031606">
    <property type="entry name" value="Kch1/2"/>
</dbReference>
<feature type="compositionally biased region" description="Pro residues" evidence="1">
    <location>
        <begin position="539"/>
        <end position="548"/>
    </location>
</feature>
<evidence type="ECO:0000313" key="3">
    <source>
        <dbReference type="EMBL" id="KEY69119.1"/>
    </source>
</evidence>
<dbReference type="OrthoDB" id="2128042at2759"/>
<feature type="region of interest" description="Disordered" evidence="1">
    <location>
        <begin position="401"/>
        <end position="605"/>
    </location>
</feature>
<evidence type="ECO:0000313" key="4">
    <source>
        <dbReference type="Proteomes" id="UP000028045"/>
    </source>
</evidence>
<feature type="compositionally biased region" description="Polar residues" evidence="1">
    <location>
        <begin position="523"/>
        <end position="536"/>
    </location>
</feature>
<evidence type="ECO:0008006" key="5">
    <source>
        <dbReference type="Google" id="ProtNLM"/>
    </source>
</evidence>
<organism evidence="3 4">
    <name type="scientific">Stachybotrys chartarum (strain CBS 109288 / IBT 7711)</name>
    <name type="common">Toxic black mold</name>
    <name type="synonym">Stilbospora chartarum</name>
    <dbReference type="NCBI Taxonomy" id="1280523"/>
    <lineage>
        <taxon>Eukaryota</taxon>
        <taxon>Fungi</taxon>
        <taxon>Dikarya</taxon>
        <taxon>Ascomycota</taxon>
        <taxon>Pezizomycotina</taxon>
        <taxon>Sordariomycetes</taxon>
        <taxon>Hypocreomycetidae</taxon>
        <taxon>Hypocreales</taxon>
        <taxon>Stachybotryaceae</taxon>
        <taxon>Stachybotrys</taxon>
    </lineage>
</organism>
<evidence type="ECO:0000256" key="1">
    <source>
        <dbReference type="SAM" id="MobiDB-lite"/>
    </source>
</evidence>
<accession>A0A084AUZ0</accession>
<feature type="compositionally biased region" description="Polar residues" evidence="1">
    <location>
        <begin position="420"/>
        <end position="429"/>
    </location>
</feature>
<feature type="compositionally biased region" description="Polar residues" evidence="1">
    <location>
        <begin position="566"/>
        <end position="584"/>
    </location>
</feature>
<sequence>MGCISHRKKQTEEIADQKWDYINLQDFKAKGCGTPFAYAYLWFMLLLSIAVYAVDSFTAINLLVFDEWSSEIEPAIDRNITRWVFSICIILSFLNLGYEGVRAIRVMKRGNVAECYLDNLAVRWESIRVGSGQGWRRFLVFAELTKSKKGAEYIALFTYFSFQGWIRVLICSGPRQVINAFTLKSVYVARFAIQNASVEGSISEFFQKIAIIAEEDYRQALILSGMCFTLVVWAFSVLFMIAAVLFYVFFLFHWIPRADGGLTGYCERKVTKALLKVVTEKVNKALAKGQTDRIKAELKAAQTSGEKPTLARAAALPTLPNVGPVGKEDSLPAMPSLARNDTMSTLPVYTSRPGTPGDYELGSMDQKRPAFSQHPSAASNSTYSSNAPLISSAADMGYARTASPAPMLPESDFTPYPLPRTNTGGSQRSFGPRLPVNPQRNDSGSFAQGPVPPSSDYRGPAYPGSMPPASAPTRSATARTMDSYNRPPPGPRLYDTYNPEGRSSPAPSMQSYRTAPPLPRQPSAMSQRPFQPSRSATGPVPPREPFNPPQRNLTGPIGESFDRPFTPQSTRGYDEQTFNGSWSAGGQRGPPYGYDEEAQQGRGYY</sequence>
<dbReference type="AlphaFoldDB" id="A0A084AUZ0"/>
<protein>
    <recommendedName>
        <fullName evidence="5">Vacuolar membrane protein</fullName>
    </recommendedName>
</protein>
<feature type="region of interest" description="Disordered" evidence="1">
    <location>
        <begin position="321"/>
        <end position="383"/>
    </location>
</feature>